<evidence type="ECO:0000313" key="3">
    <source>
        <dbReference type="Proteomes" id="UP001165121"/>
    </source>
</evidence>
<feature type="domain" description="Helitron helicase-like" evidence="1">
    <location>
        <begin position="322"/>
        <end position="377"/>
    </location>
</feature>
<dbReference type="OrthoDB" id="105827at2759"/>
<evidence type="ECO:0000313" key="2">
    <source>
        <dbReference type="EMBL" id="GMF41130.1"/>
    </source>
</evidence>
<dbReference type="InterPro" id="IPR025476">
    <property type="entry name" value="Helitron_helicase-like"/>
</dbReference>
<dbReference type="PANTHER" id="PTHR10492">
    <property type="match status" value="1"/>
</dbReference>
<dbReference type="Proteomes" id="UP001165121">
    <property type="component" value="Unassembled WGS sequence"/>
</dbReference>
<protein>
    <submittedName>
        <fullName evidence="2">Unnamed protein product</fullName>
    </submittedName>
</protein>
<feature type="domain" description="Helitron helicase-like" evidence="1">
    <location>
        <begin position="250"/>
        <end position="302"/>
    </location>
</feature>
<evidence type="ECO:0000259" key="1">
    <source>
        <dbReference type="Pfam" id="PF14214"/>
    </source>
</evidence>
<proteinExistence type="predicted"/>
<keyword evidence="3" id="KW-1185">Reference proteome</keyword>
<organism evidence="2 3">
    <name type="scientific">Phytophthora fragariaefolia</name>
    <dbReference type="NCBI Taxonomy" id="1490495"/>
    <lineage>
        <taxon>Eukaryota</taxon>
        <taxon>Sar</taxon>
        <taxon>Stramenopiles</taxon>
        <taxon>Oomycota</taxon>
        <taxon>Peronosporomycetes</taxon>
        <taxon>Peronosporales</taxon>
        <taxon>Peronosporaceae</taxon>
        <taxon>Phytophthora</taxon>
    </lineage>
</organism>
<name>A0A9W7CSC7_9STRA</name>
<sequence>MVTGKDFVDGRHRLPPTTLCSLCQAWKWPAESDFICCLKGRVQLPPLQPAPPRFLQLYGDKGFRRHIRAYNQAFAFTSIGASSSDNTFRDVNQDLSVAGQHGVYTYRIGAMGHFMGSILSYVDRRIFDDFDMVVLQDIKNMMVECNPFAQQFLSFGQKLCEDLARGMQLKDIRCVLHSKPSEPRTYNLPTVSEVGVVWSTMVTLQDPVTATFPQKIILCCAYSRLTRSMIPSSILCCSRMEISGGCKVDDQAALHQGGRLFQQWLVDQRAKCEQEQLGWVAKNQKQLRAELYHGIIDAIYNEETITLDEGEVLVSEYDRATGTLTAQARPDIAARVWQLKLKAKLADLDEGLLGRLGARIYVVEFQKRGLPHAHIVIIVDAEDKPRTREIIDKLVSAEVPDKEVNPDLYETGMTCMMHGPCGPANPDSPCIKDGKCTKGFPKPLLEVTQANLDGLPLYRRRRREPGVLIFKYRQYDNETVNQWVVPYNAYLFQKYDCHIDVAVCTTIDAIKYLYKYVYKGSDRAVFTIEAVRDPSEPRLEPNEILRFLNARYISPVEAAMRLLTYEIQGKTHAVTTLTMHLEGGQMVVFQPNDEPDRVLGRAGSTILTSFVELCASPEPENEIAKTMLYQEIPKEFSWDAKGKVWVRRKKHQAAIGRLIHVSPMDRERFYLRLLLCHRKWPTSFEHLRTVDGVVHPTFQAAAMHSGFLENDQEWIACMSEAPAFKMPYQLRQPFARLLVYSQVSDVRGLWDQFDDELARDFAYNGNDRRMSEVITSVVALPPSTAHREYAGAGSSQRRTAAELAAFSEFLLRVGEGRHEVNRRLGRDYMKLPRSMLIDDPPEEEVIEDEVIAPGAVPSGLKRLIDVMYPDVNDDAIATDEHLANRTILTTTNVMVHRSNDAVAARLDGDAHEYRSIDKLEDDDDWNYFEPEILNSVNIKVSGLKRLIDVMYPDVNDDAIATDEHLANRTILTTTNVMVHRSNDAVAARLDGDAHEYRSIDKLEDDDDWNYFEPEILNSVNIKVSGLKRLIDVMYPDVNDDAIATDEHLANRTILTTTNVMVHRSNDAVAARLDGDAHEYRSIDKLEDDDDWNYFEPEILNSVNIKVSGLKRLIDVMYPDVNDDAIATDEHLANRTILTTTNVMVHP</sequence>
<dbReference type="PANTHER" id="PTHR10492:SF57">
    <property type="entry name" value="ATP-DEPENDENT DNA HELICASE"/>
    <property type="match status" value="1"/>
</dbReference>
<accession>A0A9W7CSC7</accession>
<comment type="caution">
    <text evidence="2">The sequence shown here is derived from an EMBL/GenBank/DDBJ whole genome shotgun (WGS) entry which is preliminary data.</text>
</comment>
<gene>
    <name evidence="2" type="ORF">Pfra01_001289600</name>
</gene>
<reference evidence="2" key="1">
    <citation type="submission" date="2023-04" db="EMBL/GenBank/DDBJ databases">
        <title>Phytophthora fragariaefolia NBRC 109709.</title>
        <authorList>
            <person name="Ichikawa N."/>
            <person name="Sato H."/>
            <person name="Tonouchi N."/>
        </authorList>
    </citation>
    <scope>NUCLEOTIDE SEQUENCE</scope>
    <source>
        <strain evidence="2">NBRC 109709</strain>
    </source>
</reference>
<dbReference type="EMBL" id="BSXT01001312">
    <property type="protein sequence ID" value="GMF41130.1"/>
    <property type="molecule type" value="Genomic_DNA"/>
</dbReference>
<dbReference type="AlphaFoldDB" id="A0A9W7CSC7"/>
<dbReference type="Pfam" id="PF14214">
    <property type="entry name" value="Helitron_like_N"/>
    <property type="match status" value="2"/>
</dbReference>